<name>A0A366MPI8_9BACT</name>
<dbReference type="Proteomes" id="UP000252669">
    <property type="component" value="Unassembled WGS sequence"/>
</dbReference>
<gene>
    <name evidence="1" type="ORF">CRU91_11815</name>
</gene>
<dbReference type="EMBL" id="PDKB01000031">
    <property type="protein sequence ID" value="RBQ27937.1"/>
    <property type="molecule type" value="Genomic_DNA"/>
</dbReference>
<dbReference type="RefSeq" id="WP_113895422.1">
    <property type="nucleotide sequence ID" value="NZ_JANJGA010000029.1"/>
</dbReference>
<comment type="caution">
    <text evidence="1">The sequence shown here is derived from an EMBL/GenBank/DDBJ whole genome shotgun (WGS) entry which is preliminary data.</text>
</comment>
<dbReference type="OrthoDB" id="9940993at2"/>
<sequence>MSEIVEEEEIEFIPINEDIVIEIVDLRYAKKSLVVEAIYQDILFTFNVFWTNKFCSADNKFSFKILDEDKQLVAPDYKLIAKFDVTKTGYLKCLSARILDE</sequence>
<evidence type="ECO:0000313" key="1">
    <source>
        <dbReference type="EMBL" id="RBQ27937.1"/>
    </source>
</evidence>
<organism evidence="1 2">
    <name type="scientific">Aliarcobacter vitoriensis</name>
    <dbReference type="NCBI Taxonomy" id="2011099"/>
    <lineage>
        <taxon>Bacteria</taxon>
        <taxon>Pseudomonadati</taxon>
        <taxon>Campylobacterota</taxon>
        <taxon>Epsilonproteobacteria</taxon>
        <taxon>Campylobacterales</taxon>
        <taxon>Arcobacteraceae</taxon>
        <taxon>Aliarcobacter</taxon>
    </lineage>
</organism>
<evidence type="ECO:0000313" key="2">
    <source>
        <dbReference type="Proteomes" id="UP000252669"/>
    </source>
</evidence>
<dbReference type="AlphaFoldDB" id="A0A366MPI8"/>
<proteinExistence type="predicted"/>
<protein>
    <submittedName>
        <fullName evidence="1">Uncharacterized protein</fullName>
    </submittedName>
</protein>
<accession>A0A366MPI8</accession>
<keyword evidence="2" id="KW-1185">Reference proteome</keyword>
<reference evidence="1 2" key="1">
    <citation type="submission" date="2017-10" db="EMBL/GenBank/DDBJ databases">
        <title>Genomics of the genus Arcobacter.</title>
        <authorList>
            <person name="Perez-Cataluna A."/>
            <person name="Figueras M.J."/>
        </authorList>
    </citation>
    <scope>NUCLEOTIDE SEQUENCE [LARGE SCALE GENOMIC DNA]</scope>
    <source>
        <strain evidence="1 2">CECT 9230</strain>
    </source>
</reference>